<feature type="transmembrane region" description="Helical" evidence="7">
    <location>
        <begin position="21"/>
        <end position="52"/>
    </location>
</feature>
<reference evidence="9 10" key="1">
    <citation type="submission" date="2016-10" db="EMBL/GenBank/DDBJ databases">
        <title>Actinomyces aegypiusis sp. nov., isolated from the Aegypius monachus in Qinghai Tibet Plateau China.</title>
        <authorList>
            <person name="Wang Y."/>
        </authorList>
    </citation>
    <scope>NUCLEOTIDE SEQUENCE [LARGE SCALE GENOMIC DNA]</scope>
    <source>
        <strain evidence="9 10">VUL4_3</strain>
    </source>
</reference>
<evidence type="ECO:0000256" key="6">
    <source>
        <dbReference type="ARBA" id="ARBA00023136"/>
    </source>
</evidence>
<dbReference type="PROSITE" id="PS00211">
    <property type="entry name" value="ABC_TRANSPORTER_1"/>
    <property type="match status" value="1"/>
</dbReference>
<dbReference type="PROSITE" id="PS50893">
    <property type="entry name" value="ABC_TRANSPORTER_2"/>
    <property type="match status" value="1"/>
</dbReference>
<dbReference type="GO" id="GO:0005524">
    <property type="term" value="F:ATP binding"/>
    <property type="evidence" value="ECO:0007669"/>
    <property type="project" value="UniProtKB-KW"/>
</dbReference>
<keyword evidence="4" id="KW-0067">ATP-binding</keyword>
<feature type="transmembrane region" description="Helical" evidence="7">
    <location>
        <begin position="153"/>
        <end position="179"/>
    </location>
</feature>
<dbReference type="SMART" id="SM00382">
    <property type="entry name" value="AAA"/>
    <property type="match status" value="1"/>
</dbReference>
<dbReference type="SUPFAM" id="SSF90123">
    <property type="entry name" value="ABC transporter transmembrane region"/>
    <property type="match status" value="1"/>
</dbReference>
<keyword evidence="6 7" id="KW-0472">Membrane</keyword>
<dbReference type="AlphaFoldDB" id="A0A1D9MI83"/>
<protein>
    <recommendedName>
        <fullName evidence="8">ABC transporter domain-containing protein</fullName>
    </recommendedName>
</protein>
<evidence type="ECO:0000256" key="5">
    <source>
        <dbReference type="ARBA" id="ARBA00022989"/>
    </source>
</evidence>
<dbReference type="GO" id="GO:0034040">
    <property type="term" value="F:ATPase-coupled lipid transmembrane transporter activity"/>
    <property type="evidence" value="ECO:0007669"/>
    <property type="project" value="TreeGrafter"/>
</dbReference>
<comment type="subcellular location">
    <subcellularLocation>
        <location evidence="1">Cell membrane</location>
        <topology evidence="1">Multi-pass membrane protein</topology>
    </subcellularLocation>
</comment>
<dbReference type="Gene3D" id="1.20.1560.10">
    <property type="entry name" value="ABC transporter type 1, transmembrane domain"/>
    <property type="match status" value="1"/>
</dbReference>
<proteinExistence type="predicted"/>
<evidence type="ECO:0000313" key="9">
    <source>
        <dbReference type="EMBL" id="AOZ71899.1"/>
    </source>
</evidence>
<dbReference type="Proteomes" id="UP000176288">
    <property type="component" value="Chromosome"/>
</dbReference>
<dbReference type="STRING" id="1912795.BK816_00180"/>
<feature type="transmembrane region" description="Helical" evidence="7">
    <location>
        <begin position="64"/>
        <end position="91"/>
    </location>
</feature>
<dbReference type="InterPro" id="IPR003593">
    <property type="entry name" value="AAA+_ATPase"/>
</dbReference>
<feature type="transmembrane region" description="Helical" evidence="7">
    <location>
        <begin position="282"/>
        <end position="305"/>
    </location>
</feature>
<keyword evidence="2 7" id="KW-0812">Transmembrane</keyword>
<keyword evidence="3" id="KW-0547">Nucleotide-binding</keyword>
<accession>A0A1D9MI83</accession>
<dbReference type="InterPro" id="IPR027417">
    <property type="entry name" value="P-loop_NTPase"/>
</dbReference>
<keyword evidence="5 7" id="KW-1133">Transmembrane helix</keyword>
<dbReference type="PANTHER" id="PTHR24221:SF654">
    <property type="entry name" value="ATP-BINDING CASSETTE SUB-FAMILY B MEMBER 6"/>
    <property type="match status" value="1"/>
</dbReference>
<sequence length="644" mass="68624">MLSENSKLGLRGLRDLLVTAWRLSPITFFLSLIELVTTVMMGLSALFISWFLQALGSGDTSRMVVAGVFLTLSVGLPSVTMVAGVNARVLLMRKISLEMSGRVLTLFDRVPTLRIFHDEKAQTQVKELADQSSVMGMAFNSLMNALQGLLRPISILASALLIDWRLLFVVFASLSFLWLGKLAPKWSEQAEDASAPFSRRLTHLQSVVGRSSAGGELRQHGKTLAMANLVGRTGFAWQHPHYVAEAKENGVYALISAFYLLVSGVVLFLLAQDVSAGKTSAAILGGAIAAVISIREAFGALTWSITSLFQVLRTCGRYEWLQRFVAEESAAHSGRERLDGVVEAGDRVGFDLELRDLSFTYPGASEPALSGLNVTLPAGKVVALVGENGCGKTTLANLLSGMFDPTGGQILVGGTPLPEVDLAWWRSRLSAAFQDHVNFELNLGQVVALGAAFDQGGSSSACEASPGDGDATVDAGSAILSTDLDPKAALQVGDLGVDESVILTALSRAGADSLVGSLPQGLDTPLGKSSGGEDLSGGQWQRLAIARALARKNPALLILDEPTSAMDAMAEAEIFENYIAATRQLRELGASCLLITHRFSTVSAADLIVVLKQGRVVEVGSHQELLARHGHYAELYQLQAGQYQ</sequence>
<name>A0A1D9MI83_9ACTO</name>
<dbReference type="GO" id="GO:0005886">
    <property type="term" value="C:plasma membrane"/>
    <property type="evidence" value="ECO:0007669"/>
    <property type="project" value="UniProtKB-SubCell"/>
</dbReference>
<dbReference type="Gene3D" id="3.40.50.300">
    <property type="entry name" value="P-loop containing nucleotide triphosphate hydrolases"/>
    <property type="match status" value="1"/>
</dbReference>
<organism evidence="9 10">
    <name type="scientific">Boudabousia tangfeifanii</name>
    <dbReference type="NCBI Taxonomy" id="1912795"/>
    <lineage>
        <taxon>Bacteria</taxon>
        <taxon>Bacillati</taxon>
        <taxon>Actinomycetota</taxon>
        <taxon>Actinomycetes</taxon>
        <taxon>Actinomycetales</taxon>
        <taxon>Actinomycetaceae</taxon>
        <taxon>Boudabousia</taxon>
    </lineage>
</organism>
<keyword evidence="10" id="KW-1185">Reference proteome</keyword>
<feature type="transmembrane region" description="Helical" evidence="7">
    <location>
        <begin position="250"/>
        <end position="270"/>
    </location>
</feature>
<evidence type="ECO:0000256" key="1">
    <source>
        <dbReference type="ARBA" id="ARBA00004651"/>
    </source>
</evidence>
<dbReference type="SUPFAM" id="SSF52540">
    <property type="entry name" value="P-loop containing nucleoside triphosphate hydrolases"/>
    <property type="match status" value="1"/>
</dbReference>
<dbReference type="InterPro" id="IPR017871">
    <property type="entry name" value="ABC_transporter-like_CS"/>
</dbReference>
<evidence type="ECO:0000256" key="7">
    <source>
        <dbReference type="SAM" id="Phobius"/>
    </source>
</evidence>
<dbReference type="InterPro" id="IPR039421">
    <property type="entry name" value="Type_1_exporter"/>
</dbReference>
<dbReference type="Pfam" id="PF00005">
    <property type="entry name" value="ABC_tran"/>
    <property type="match status" value="1"/>
</dbReference>
<dbReference type="InterPro" id="IPR036640">
    <property type="entry name" value="ABC1_TM_sf"/>
</dbReference>
<evidence type="ECO:0000256" key="3">
    <source>
        <dbReference type="ARBA" id="ARBA00022741"/>
    </source>
</evidence>
<dbReference type="KEGG" id="avu:BK816_00180"/>
<gene>
    <name evidence="9" type="ORF">BK816_00180</name>
</gene>
<evidence type="ECO:0000259" key="8">
    <source>
        <dbReference type="PROSITE" id="PS50893"/>
    </source>
</evidence>
<dbReference type="PANTHER" id="PTHR24221">
    <property type="entry name" value="ATP-BINDING CASSETTE SUB-FAMILY B"/>
    <property type="match status" value="1"/>
</dbReference>
<evidence type="ECO:0000313" key="10">
    <source>
        <dbReference type="Proteomes" id="UP000176288"/>
    </source>
</evidence>
<dbReference type="EMBL" id="CP017812">
    <property type="protein sequence ID" value="AOZ71899.1"/>
    <property type="molecule type" value="Genomic_DNA"/>
</dbReference>
<dbReference type="GO" id="GO:0016887">
    <property type="term" value="F:ATP hydrolysis activity"/>
    <property type="evidence" value="ECO:0007669"/>
    <property type="project" value="InterPro"/>
</dbReference>
<feature type="domain" description="ABC transporter" evidence="8">
    <location>
        <begin position="352"/>
        <end position="638"/>
    </location>
</feature>
<evidence type="ECO:0000256" key="4">
    <source>
        <dbReference type="ARBA" id="ARBA00022840"/>
    </source>
</evidence>
<dbReference type="InterPro" id="IPR003439">
    <property type="entry name" value="ABC_transporter-like_ATP-bd"/>
</dbReference>
<evidence type="ECO:0000256" key="2">
    <source>
        <dbReference type="ARBA" id="ARBA00022692"/>
    </source>
</evidence>